<dbReference type="GO" id="GO:0007040">
    <property type="term" value="P:lysosome organization"/>
    <property type="evidence" value="ECO:0007669"/>
    <property type="project" value="TreeGrafter"/>
</dbReference>
<feature type="non-terminal residue" evidence="6">
    <location>
        <position position="273"/>
    </location>
</feature>
<keyword evidence="3" id="KW-0863">Zinc-finger</keyword>
<dbReference type="GO" id="GO:0030674">
    <property type="term" value="F:protein-macromolecule adaptor activity"/>
    <property type="evidence" value="ECO:0007669"/>
    <property type="project" value="TreeGrafter"/>
</dbReference>
<dbReference type="PANTHER" id="PTHR23323:SF26">
    <property type="entry name" value="VACUOLAR PROTEIN SORTING-ASSOCIATED PROTEIN 18 HOMOLOG"/>
    <property type="match status" value="1"/>
</dbReference>
<proteinExistence type="predicted"/>
<name>A0AA35TG81_GEOBA</name>
<evidence type="ECO:0000256" key="4">
    <source>
        <dbReference type="ARBA" id="ARBA00022833"/>
    </source>
</evidence>
<evidence type="ECO:0000313" key="7">
    <source>
        <dbReference type="Proteomes" id="UP001174909"/>
    </source>
</evidence>
<dbReference type="GO" id="GO:0008333">
    <property type="term" value="P:endosome to lysosome transport"/>
    <property type="evidence" value="ECO:0007669"/>
    <property type="project" value="TreeGrafter"/>
</dbReference>
<dbReference type="PANTHER" id="PTHR23323">
    <property type="entry name" value="VACUOLAR PROTEIN SORTING-ASSOCIATED PROTEIN"/>
    <property type="match status" value="1"/>
</dbReference>
<dbReference type="AlphaFoldDB" id="A0AA35TG81"/>
<dbReference type="InterPro" id="IPR007810">
    <property type="entry name" value="Pep3/Vps18_beta-prop"/>
</dbReference>
<sequence length="273" mass="32157">MALTQFHCVLLYRDRVEAICVLNQERVFEDIYNIRRDGALHALCMDPLELKMYTYQKHKVWTYTPFNETRDIWKIYLEQKNYEMAKRYAIGNREHMDIILVSQAEHYFKDQRYQDAALTFSQSQLSFEEVALKFLQVNRKDALKIFLLKKLESLAPSDSTQQTMLTTWLVELFLNDLGTLKDEGDREGHAKMTQEFHSFLETKSLRECLEANAKTVYDLLSSHGAVEDVVFFAMLMKDYERVITHHIRQGKYVEALRVLHRKGSEALEAPEKV</sequence>
<gene>
    <name evidence="6" type="ORF">GBAR_LOCUS26040</name>
</gene>
<evidence type="ECO:0000256" key="1">
    <source>
        <dbReference type="ARBA" id="ARBA00004492"/>
    </source>
</evidence>
<comment type="caution">
    <text evidence="6">The sequence shown here is derived from an EMBL/GenBank/DDBJ whole genome shotgun (WGS) entry which is preliminary data.</text>
</comment>
<keyword evidence="4" id="KW-0862">Zinc</keyword>
<keyword evidence="7" id="KW-1185">Reference proteome</keyword>
<evidence type="ECO:0000256" key="2">
    <source>
        <dbReference type="ARBA" id="ARBA00022723"/>
    </source>
</evidence>
<evidence type="ECO:0000313" key="6">
    <source>
        <dbReference type="EMBL" id="CAI8047134.1"/>
    </source>
</evidence>
<dbReference type="GO" id="GO:0030897">
    <property type="term" value="C:HOPS complex"/>
    <property type="evidence" value="ECO:0007669"/>
    <property type="project" value="TreeGrafter"/>
</dbReference>
<dbReference type="GO" id="GO:0007032">
    <property type="term" value="P:endosome organization"/>
    <property type="evidence" value="ECO:0007669"/>
    <property type="project" value="TreeGrafter"/>
</dbReference>
<evidence type="ECO:0000259" key="5">
    <source>
        <dbReference type="Pfam" id="PF05131"/>
    </source>
</evidence>
<organism evidence="6 7">
    <name type="scientific">Geodia barretti</name>
    <name type="common">Barrett's horny sponge</name>
    <dbReference type="NCBI Taxonomy" id="519541"/>
    <lineage>
        <taxon>Eukaryota</taxon>
        <taxon>Metazoa</taxon>
        <taxon>Porifera</taxon>
        <taxon>Demospongiae</taxon>
        <taxon>Heteroscleromorpha</taxon>
        <taxon>Tetractinellida</taxon>
        <taxon>Astrophorina</taxon>
        <taxon>Geodiidae</taxon>
        <taxon>Geodia</taxon>
    </lineage>
</organism>
<protein>
    <submittedName>
        <fullName evidence="6">Vacuolar protein sorting-associated protein 18 homolog</fullName>
    </submittedName>
</protein>
<reference evidence="6" key="1">
    <citation type="submission" date="2023-03" db="EMBL/GenBank/DDBJ databases">
        <authorList>
            <person name="Steffen K."/>
            <person name="Cardenas P."/>
        </authorList>
    </citation>
    <scope>NUCLEOTIDE SEQUENCE</scope>
</reference>
<accession>A0AA35TG81</accession>
<feature type="domain" description="Pep3/Vps18 beta-propeller" evidence="5">
    <location>
        <begin position="1"/>
        <end position="63"/>
    </location>
</feature>
<evidence type="ECO:0000256" key="3">
    <source>
        <dbReference type="ARBA" id="ARBA00022771"/>
    </source>
</evidence>
<keyword evidence="2" id="KW-0479">Metal-binding</keyword>
<dbReference type="GO" id="GO:0048284">
    <property type="term" value="P:organelle fusion"/>
    <property type="evidence" value="ECO:0007669"/>
    <property type="project" value="TreeGrafter"/>
</dbReference>
<dbReference type="EMBL" id="CASHTH010003611">
    <property type="protein sequence ID" value="CAI8047134.1"/>
    <property type="molecule type" value="Genomic_DNA"/>
</dbReference>
<dbReference type="GO" id="GO:0006904">
    <property type="term" value="P:vesicle docking involved in exocytosis"/>
    <property type="evidence" value="ECO:0007669"/>
    <property type="project" value="TreeGrafter"/>
</dbReference>
<comment type="subcellular location">
    <subcellularLocation>
        <location evidence="1">Late endosome membrane</location>
        <topology evidence="1">Peripheral membrane protein</topology>
        <orientation evidence="1">Cytoplasmic side</orientation>
    </subcellularLocation>
</comment>
<dbReference type="Pfam" id="PF05131">
    <property type="entry name" value="Pep3_Vps18"/>
    <property type="match status" value="1"/>
</dbReference>
<dbReference type="Proteomes" id="UP001174909">
    <property type="component" value="Unassembled WGS sequence"/>
</dbReference>
<dbReference type="GO" id="GO:0031902">
    <property type="term" value="C:late endosome membrane"/>
    <property type="evidence" value="ECO:0007669"/>
    <property type="project" value="UniProtKB-SubCell"/>
</dbReference>
<dbReference type="GO" id="GO:0008270">
    <property type="term" value="F:zinc ion binding"/>
    <property type="evidence" value="ECO:0007669"/>
    <property type="project" value="UniProtKB-KW"/>
</dbReference>